<dbReference type="Proteomes" id="UP000184148">
    <property type="component" value="Unassembled WGS sequence"/>
</dbReference>
<reference evidence="2" key="1">
    <citation type="submission" date="2016-11" db="EMBL/GenBank/DDBJ databases">
        <authorList>
            <person name="Varghese N."/>
            <person name="Submissions S."/>
        </authorList>
    </citation>
    <scope>NUCLEOTIDE SEQUENCE [LARGE SCALE GENOMIC DNA]</scope>
    <source>
        <strain evidence="2">DSM 12395</strain>
    </source>
</reference>
<dbReference type="InterPro" id="IPR009752">
    <property type="entry name" value="Phage_Mu_GpJ"/>
</dbReference>
<proteinExistence type="predicted"/>
<dbReference type="Pfam" id="PF07030">
    <property type="entry name" value="Phage_Mu_Gp36"/>
    <property type="match status" value="1"/>
</dbReference>
<evidence type="ECO:0000313" key="1">
    <source>
        <dbReference type="EMBL" id="SHF45803.1"/>
    </source>
</evidence>
<dbReference type="STRING" id="1121429.SAMN02745133_02698"/>
<accession>A0A1M5BTC5</accession>
<name>A0A1M5BTC5_9FIRM</name>
<protein>
    <submittedName>
        <fullName evidence="1">Mu-like prophage protein gp36</fullName>
    </submittedName>
</protein>
<keyword evidence="2" id="KW-1185">Reference proteome</keyword>
<sequence length="149" mass="16692">MPYCTVEEVRGMIKADALNMIIGDEYIEDETEREARIIPIIEEAIKDADGEIDGYLVKRYSVPLSPTPKVINKFSKDIAVYNLFSRAGIDEGEKEKNFLNRYKAAVKFLENVAKGVVDIGITDNTKKANTGFSANSNTRLFSRDSMKGM</sequence>
<gene>
    <name evidence="1" type="ORF">SAMN02745133_02698</name>
</gene>
<organism evidence="1 2">
    <name type="scientific">Desulforamulus putei DSM 12395</name>
    <dbReference type="NCBI Taxonomy" id="1121429"/>
    <lineage>
        <taxon>Bacteria</taxon>
        <taxon>Bacillati</taxon>
        <taxon>Bacillota</taxon>
        <taxon>Clostridia</taxon>
        <taxon>Eubacteriales</taxon>
        <taxon>Peptococcaceae</taxon>
        <taxon>Desulforamulus</taxon>
    </lineage>
</organism>
<dbReference type="AlphaFoldDB" id="A0A1M5BTC5"/>
<dbReference type="EMBL" id="FQUY01000025">
    <property type="protein sequence ID" value="SHF45803.1"/>
    <property type="molecule type" value="Genomic_DNA"/>
</dbReference>
<dbReference type="OrthoDB" id="9805172at2"/>
<evidence type="ECO:0000313" key="2">
    <source>
        <dbReference type="Proteomes" id="UP000184148"/>
    </source>
</evidence>
<dbReference type="RefSeq" id="WP_073239899.1">
    <property type="nucleotide sequence ID" value="NZ_FQUY01000025.1"/>
</dbReference>